<feature type="region of interest" description="Disordered" evidence="1">
    <location>
        <begin position="17"/>
        <end position="222"/>
    </location>
</feature>
<dbReference type="SMART" id="SM01083">
    <property type="entry name" value="Cir_N"/>
    <property type="match status" value="1"/>
</dbReference>
<feature type="compositionally biased region" description="Basic and acidic residues" evidence="1">
    <location>
        <begin position="129"/>
        <end position="151"/>
    </location>
</feature>
<feature type="compositionally biased region" description="Basic residues" evidence="1">
    <location>
        <begin position="199"/>
        <end position="222"/>
    </location>
</feature>
<evidence type="ECO:0000256" key="1">
    <source>
        <dbReference type="SAM" id="MobiDB-lite"/>
    </source>
</evidence>
<evidence type="ECO:0000313" key="3">
    <source>
        <dbReference type="EMBL" id="WZN66160.1"/>
    </source>
</evidence>
<feature type="compositionally biased region" description="Basic and acidic residues" evidence="1">
    <location>
        <begin position="20"/>
        <end position="55"/>
    </location>
</feature>
<dbReference type="InterPro" id="IPR039875">
    <property type="entry name" value="LENG1-like"/>
</dbReference>
<reference evidence="3 4" key="1">
    <citation type="submission" date="2024-03" db="EMBL/GenBank/DDBJ databases">
        <title>Complete genome sequence of the green alga Chloropicon roscoffensis RCC1871.</title>
        <authorList>
            <person name="Lemieux C."/>
            <person name="Pombert J.-F."/>
            <person name="Otis C."/>
            <person name="Turmel M."/>
        </authorList>
    </citation>
    <scope>NUCLEOTIDE SEQUENCE [LARGE SCALE GENOMIC DNA]</scope>
    <source>
        <strain evidence="3 4">RCC1871</strain>
    </source>
</reference>
<dbReference type="Proteomes" id="UP001472866">
    <property type="component" value="Chromosome 14"/>
</dbReference>
<evidence type="ECO:0000313" key="4">
    <source>
        <dbReference type="Proteomes" id="UP001472866"/>
    </source>
</evidence>
<dbReference type="PANTHER" id="PTHR22093">
    <property type="entry name" value="LEUKOCYTE RECEPTOR CLUSTER LRC MEMBER 1"/>
    <property type="match status" value="1"/>
</dbReference>
<dbReference type="InterPro" id="IPR019339">
    <property type="entry name" value="CIR_N_dom"/>
</dbReference>
<sequence length="222" mass="24473">MAGGGLNILPHKSWNVYNRANRERVLRDEENARREEREARNKRNRAESEWRMERLRSRRGGGGGDDAAAAADDDDVQKREGRVELFPPPQGEGGSSGGRGEGGERGARVLDERFRLGGRQKPEPWYARSGEEGKASGGRGKDAWAHMDDPLAKLNAGKARQRTEELEAASGRRAAEMVEDTGTSGAGHRSSGGREGTGRRRRKHRRRSGGGHSRGKRRRSEG</sequence>
<organism evidence="3 4">
    <name type="scientific">Chloropicon roscoffensis</name>
    <dbReference type="NCBI Taxonomy" id="1461544"/>
    <lineage>
        <taxon>Eukaryota</taxon>
        <taxon>Viridiplantae</taxon>
        <taxon>Chlorophyta</taxon>
        <taxon>Chloropicophyceae</taxon>
        <taxon>Chloropicales</taxon>
        <taxon>Chloropicaceae</taxon>
        <taxon>Chloropicon</taxon>
    </lineage>
</organism>
<gene>
    <name evidence="3" type="ORF">HKI87_14g77250</name>
</gene>
<keyword evidence="4" id="KW-1185">Reference proteome</keyword>
<name>A0AAX4PIK4_9CHLO</name>
<proteinExistence type="predicted"/>
<dbReference type="EMBL" id="CP151514">
    <property type="protein sequence ID" value="WZN66160.1"/>
    <property type="molecule type" value="Genomic_DNA"/>
</dbReference>
<dbReference type="AlphaFoldDB" id="A0AAX4PIK4"/>
<feature type="domain" description="CBF1-interacting co-repressor CIR N-terminal" evidence="2">
    <location>
        <begin position="13"/>
        <end position="49"/>
    </location>
</feature>
<dbReference type="PANTHER" id="PTHR22093:SF0">
    <property type="entry name" value="LEUKOCYTE RECEPTOR CLUSTER MEMBER 1"/>
    <property type="match status" value="1"/>
</dbReference>
<evidence type="ECO:0000259" key="2">
    <source>
        <dbReference type="SMART" id="SM01083"/>
    </source>
</evidence>
<feature type="compositionally biased region" description="Basic and acidic residues" evidence="1">
    <location>
        <begin position="101"/>
        <end position="115"/>
    </location>
</feature>
<accession>A0AAX4PIK4</accession>
<protein>
    <recommendedName>
        <fullName evidence="2">CBF1-interacting co-repressor CIR N-terminal domain-containing protein</fullName>
    </recommendedName>
</protein>
<feature type="compositionally biased region" description="Gly residues" evidence="1">
    <location>
        <begin position="91"/>
        <end position="100"/>
    </location>
</feature>